<evidence type="ECO:0000256" key="4">
    <source>
        <dbReference type="ARBA" id="ARBA00023014"/>
    </source>
</evidence>
<keyword evidence="4" id="KW-0411">Iron-sulfur</keyword>
<dbReference type="SUPFAM" id="SSF50692">
    <property type="entry name" value="ADC-like"/>
    <property type="match status" value="1"/>
</dbReference>
<keyword evidence="1" id="KW-0479">Metal-binding</keyword>
<dbReference type="InterPro" id="IPR006655">
    <property type="entry name" value="Mopterin_OxRdtase_prok_CS"/>
</dbReference>
<accession>A0A9C7L9B7</accession>
<feature type="domain" description="Molybdopterin dinucleotide-binding" evidence="6">
    <location>
        <begin position="426"/>
        <end position="533"/>
    </location>
</feature>
<dbReference type="PROSITE" id="PS00932">
    <property type="entry name" value="MOLYBDOPTERIN_PROK_3"/>
    <property type="match status" value="1"/>
</dbReference>
<proteinExistence type="predicted"/>
<dbReference type="GO" id="GO:0016020">
    <property type="term" value="C:membrane"/>
    <property type="evidence" value="ECO:0007669"/>
    <property type="project" value="TreeGrafter"/>
</dbReference>
<dbReference type="GO" id="GO:0051536">
    <property type="term" value="F:iron-sulfur cluster binding"/>
    <property type="evidence" value="ECO:0007669"/>
    <property type="project" value="UniProtKB-KW"/>
</dbReference>
<dbReference type="InterPro" id="IPR009010">
    <property type="entry name" value="Asp_de-COase-like_dom_sf"/>
</dbReference>
<dbReference type="Gene3D" id="3.40.228.10">
    <property type="entry name" value="Dimethylsulfoxide Reductase, domain 2"/>
    <property type="match status" value="1"/>
</dbReference>
<feature type="domain" description="Molybdopterin oxidoreductase" evidence="5">
    <location>
        <begin position="8"/>
        <end position="336"/>
    </location>
</feature>
<dbReference type="Gene3D" id="3.40.50.740">
    <property type="match status" value="1"/>
</dbReference>
<dbReference type="InterPro" id="IPR050123">
    <property type="entry name" value="Prok_molybdopt-oxidoreductase"/>
</dbReference>
<dbReference type="GO" id="GO:0043546">
    <property type="term" value="F:molybdopterin cofactor binding"/>
    <property type="evidence" value="ECO:0007669"/>
    <property type="project" value="InterPro"/>
</dbReference>
<gene>
    <name evidence="7" type="primary">fdhF</name>
    <name evidence="7" type="ORF">NEOCIP111885_00003</name>
</gene>
<evidence type="ECO:0000313" key="7">
    <source>
        <dbReference type="EMBL" id="CAG9606315.1"/>
    </source>
</evidence>
<dbReference type="GO" id="GO:0046872">
    <property type="term" value="F:metal ion binding"/>
    <property type="evidence" value="ECO:0007669"/>
    <property type="project" value="UniProtKB-KW"/>
</dbReference>
<dbReference type="PANTHER" id="PTHR43105">
    <property type="entry name" value="RESPIRATORY NITRATE REDUCTASE"/>
    <property type="match status" value="1"/>
</dbReference>
<sequence length="540" mass="60933">MFGSGFPTNTLDDFYDAKVLLLMGSNTTEAHPIIANRIKKAAKQGLKVIVIDPRKIDMVKVSHRHLQIEVGSDIALINAMIHVIIKENLYNPEFINQFTVDFDSLQKQVERYTPEFSSKITGISPEEIVETAREYATSGNSMIAYTLGITEHHCGVNNVFDIANLALLTGNIGKKGTGIMPLRGQNNVQGAGDMGCLPNQLTGAKSITDDEYRLRFEKEWGIQIPSKVGDTQTRTFEKMENGEVKALYCIGENPILADVNMNHTRKIFENLELLIVQDIFLTDTAEIADVVLPAMSWGEVDGTYTNTDRRIQRVRKAVEPDPGIKEDWEILCELSTRMGYPMSYNNSQEIWDEVRSLAHEMYGGISYERLETEYSIHYPCPTEDHPGTFIMHEKFHQENNPTGWKSKFVPVTYTEPIEMPDEEYPFVLTTGRRYESYNTHFQTRYYAPGVKVKQTEETLDIHPLDAGRLGIEDGQLVEVSSRRGALTVKAKVTEQVVPGLVFMSFHWREVPTNVLTINEFDPISGTAEFKACAVNVSIAK</sequence>
<evidence type="ECO:0000259" key="5">
    <source>
        <dbReference type="Pfam" id="PF00384"/>
    </source>
</evidence>
<dbReference type="EC" id="1.17.1.9" evidence="7"/>
<evidence type="ECO:0000259" key="6">
    <source>
        <dbReference type="Pfam" id="PF01568"/>
    </source>
</evidence>
<evidence type="ECO:0000313" key="8">
    <source>
        <dbReference type="Proteomes" id="UP000789845"/>
    </source>
</evidence>
<evidence type="ECO:0000256" key="1">
    <source>
        <dbReference type="ARBA" id="ARBA00022723"/>
    </source>
</evidence>
<dbReference type="EMBL" id="CAKJTG010000001">
    <property type="protein sequence ID" value="CAG9606315.1"/>
    <property type="molecule type" value="Genomic_DNA"/>
</dbReference>
<dbReference type="Gene3D" id="2.40.40.20">
    <property type="match status" value="1"/>
</dbReference>
<dbReference type="SUPFAM" id="SSF53706">
    <property type="entry name" value="Formate dehydrogenase/DMSO reductase, domains 1-3"/>
    <property type="match status" value="1"/>
</dbReference>
<dbReference type="InterPro" id="IPR006656">
    <property type="entry name" value="Mopterin_OxRdtase"/>
</dbReference>
<evidence type="ECO:0000256" key="3">
    <source>
        <dbReference type="ARBA" id="ARBA00023004"/>
    </source>
</evidence>
<dbReference type="AlphaFoldDB" id="A0A9C7L9B7"/>
<reference evidence="7" key="1">
    <citation type="submission" date="2021-10" db="EMBL/GenBank/DDBJ databases">
        <authorList>
            <person name="Criscuolo A."/>
        </authorList>
    </citation>
    <scope>NUCLEOTIDE SEQUENCE</scope>
    <source>
        <strain evidence="7">CIP111885</strain>
    </source>
</reference>
<organism evidence="7 8">
    <name type="scientific">Pseudoneobacillus rhizosphaerae</name>
    <dbReference type="NCBI Taxonomy" id="2880968"/>
    <lineage>
        <taxon>Bacteria</taxon>
        <taxon>Bacillati</taxon>
        <taxon>Bacillota</taxon>
        <taxon>Bacilli</taxon>
        <taxon>Bacillales</taxon>
        <taxon>Bacillaceae</taxon>
        <taxon>Pseudoneobacillus</taxon>
    </lineage>
</organism>
<evidence type="ECO:0000256" key="2">
    <source>
        <dbReference type="ARBA" id="ARBA00023002"/>
    </source>
</evidence>
<dbReference type="GO" id="GO:0008863">
    <property type="term" value="F:formate dehydrogenase (NAD+) activity"/>
    <property type="evidence" value="ECO:0007669"/>
    <property type="project" value="UniProtKB-EC"/>
</dbReference>
<keyword evidence="2 7" id="KW-0560">Oxidoreductase</keyword>
<protein>
    <submittedName>
        <fullName evidence="7">Formate dehydrogenase H</fullName>
        <ecNumber evidence="7">1.17.1.9</ecNumber>
    </submittedName>
</protein>
<dbReference type="InterPro" id="IPR006657">
    <property type="entry name" value="MoPterin_dinucl-bd_dom"/>
</dbReference>
<comment type="caution">
    <text evidence="7">The sequence shown here is derived from an EMBL/GenBank/DDBJ whole genome shotgun (WGS) entry which is preliminary data.</text>
</comment>
<dbReference type="Pfam" id="PF00384">
    <property type="entry name" value="Molybdopterin"/>
    <property type="match status" value="1"/>
</dbReference>
<dbReference type="GO" id="GO:0003954">
    <property type="term" value="F:NADH dehydrogenase activity"/>
    <property type="evidence" value="ECO:0007669"/>
    <property type="project" value="TreeGrafter"/>
</dbReference>
<dbReference type="PANTHER" id="PTHR43105:SF14">
    <property type="entry name" value="FORMATE DEHYDROGENASE H"/>
    <property type="match status" value="1"/>
</dbReference>
<keyword evidence="3" id="KW-0408">Iron</keyword>
<dbReference type="Pfam" id="PF01568">
    <property type="entry name" value="Molydop_binding"/>
    <property type="match status" value="1"/>
</dbReference>
<dbReference type="GO" id="GO:0022904">
    <property type="term" value="P:respiratory electron transport chain"/>
    <property type="evidence" value="ECO:0007669"/>
    <property type="project" value="TreeGrafter"/>
</dbReference>
<keyword evidence="8" id="KW-1185">Reference proteome</keyword>
<dbReference type="Proteomes" id="UP000789845">
    <property type="component" value="Unassembled WGS sequence"/>
</dbReference>
<name>A0A9C7L9B7_9BACI</name>